<keyword evidence="3" id="KW-0645">Protease</keyword>
<dbReference type="Gene3D" id="2.40.10.10">
    <property type="entry name" value="Trypsin-like serine proteases"/>
    <property type="match status" value="1"/>
</dbReference>
<dbReference type="GO" id="GO:0005615">
    <property type="term" value="C:extracellular space"/>
    <property type="evidence" value="ECO:0007669"/>
    <property type="project" value="TreeGrafter"/>
</dbReference>
<organism evidence="10">
    <name type="scientific">Polyandrocarpa misakiensis</name>
    <name type="common">Tunicate</name>
    <dbReference type="NCBI Taxonomy" id="7723"/>
    <lineage>
        <taxon>Eukaryota</taxon>
        <taxon>Metazoa</taxon>
        <taxon>Chordata</taxon>
        <taxon>Tunicata</taxon>
        <taxon>Ascidiacea</taxon>
        <taxon>Stolidobranchia</taxon>
        <taxon>Styelidae</taxon>
        <taxon>Polyandrocarpa</taxon>
    </lineage>
</organism>
<evidence type="ECO:0000259" key="9">
    <source>
        <dbReference type="PROSITE" id="PS50240"/>
    </source>
</evidence>
<evidence type="ECO:0000256" key="2">
    <source>
        <dbReference type="ARBA" id="ARBA00022525"/>
    </source>
</evidence>
<protein>
    <submittedName>
        <fullName evidence="10">Trypsin</fullName>
    </submittedName>
</protein>
<evidence type="ECO:0000256" key="1">
    <source>
        <dbReference type="ARBA" id="ARBA00004613"/>
    </source>
</evidence>
<evidence type="ECO:0000256" key="7">
    <source>
        <dbReference type="ARBA" id="ARBA00024195"/>
    </source>
</evidence>
<evidence type="ECO:0000256" key="4">
    <source>
        <dbReference type="ARBA" id="ARBA00022801"/>
    </source>
</evidence>
<dbReference type="FunFam" id="2.40.10.10:FF:000068">
    <property type="entry name" value="transmembrane protease serine 2"/>
    <property type="match status" value="1"/>
</dbReference>
<comment type="similarity">
    <text evidence="7">Belongs to the peptidase S1 family. CLIP subfamily.</text>
</comment>
<dbReference type="InterPro" id="IPR018114">
    <property type="entry name" value="TRYPSIN_HIS"/>
</dbReference>
<dbReference type="PRINTS" id="PR00722">
    <property type="entry name" value="CHYMOTRYPSIN"/>
</dbReference>
<dbReference type="InterPro" id="IPR001314">
    <property type="entry name" value="Peptidase_S1A"/>
</dbReference>
<proteinExistence type="evidence at transcript level"/>
<dbReference type="InterPro" id="IPR009003">
    <property type="entry name" value="Peptidase_S1_PA"/>
</dbReference>
<keyword evidence="2" id="KW-0964">Secreted</keyword>
<dbReference type="PANTHER" id="PTHR24264">
    <property type="entry name" value="TRYPSIN-RELATED"/>
    <property type="match status" value="1"/>
</dbReference>
<evidence type="ECO:0000256" key="6">
    <source>
        <dbReference type="ARBA" id="ARBA00023157"/>
    </source>
</evidence>
<evidence type="ECO:0000256" key="3">
    <source>
        <dbReference type="ARBA" id="ARBA00022670"/>
    </source>
</evidence>
<name>Q3V5L6_POLMI</name>
<dbReference type="AlphaFoldDB" id="Q3V5L6"/>
<dbReference type="PROSITE" id="PS50240">
    <property type="entry name" value="TRYPSIN_DOM"/>
    <property type="match status" value="1"/>
</dbReference>
<dbReference type="SUPFAM" id="SSF50494">
    <property type="entry name" value="Trypsin-like serine proteases"/>
    <property type="match status" value="1"/>
</dbReference>
<keyword evidence="5" id="KW-0720">Serine protease</keyword>
<dbReference type="PROSITE" id="PS00134">
    <property type="entry name" value="TRYPSIN_HIS"/>
    <property type="match status" value="1"/>
</dbReference>
<evidence type="ECO:0000313" key="10">
    <source>
        <dbReference type="EMBL" id="BAE44456.1"/>
    </source>
</evidence>
<feature type="domain" description="Peptidase S1" evidence="9">
    <location>
        <begin position="19"/>
        <end position="243"/>
    </location>
</feature>
<reference evidence="10" key="1">
    <citation type="submission" date="2005-09" db="EMBL/GenBank/DDBJ databases">
        <title>A novel collaboration between serpin and trefoil factor in cell growth and differentiation of endodermal epithelium in budding tunicates.</title>
        <authorList>
            <person name="Kawamura K."/>
            <person name="Kariya Y."/>
            <person name="Ono Y."/>
            <person name="Muramoto A."/>
            <person name="Ohta K."/>
        </authorList>
    </citation>
    <scope>NUCLEOTIDE SEQUENCE</scope>
</reference>
<keyword evidence="8" id="KW-0732">Signal</keyword>
<keyword evidence="6" id="KW-1015">Disulfide bond</keyword>
<dbReference type="InterPro" id="IPR043504">
    <property type="entry name" value="Peptidase_S1_PA_chymotrypsin"/>
</dbReference>
<keyword evidence="4" id="KW-0378">Hydrolase</keyword>
<accession>Q3V5L6</accession>
<dbReference type="EMBL" id="AB234895">
    <property type="protein sequence ID" value="BAE44456.1"/>
    <property type="molecule type" value="mRNA"/>
</dbReference>
<dbReference type="InterPro" id="IPR050127">
    <property type="entry name" value="Serine_Proteases_S1"/>
</dbReference>
<gene>
    <name evidence="10" type="primary">try</name>
</gene>
<feature type="chain" id="PRO_5004230406" evidence="8">
    <location>
        <begin position="17"/>
        <end position="243"/>
    </location>
</feature>
<dbReference type="FunFam" id="2.40.10.10:FF:000002">
    <property type="entry name" value="Transmembrane protease serine"/>
    <property type="match status" value="1"/>
</dbReference>
<dbReference type="GO" id="GO:0004252">
    <property type="term" value="F:serine-type endopeptidase activity"/>
    <property type="evidence" value="ECO:0007669"/>
    <property type="project" value="InterPro"/>
</dbReference>
<sequence>MKVLIFVFLAFCGANADKIIGGSAASNNQFPSIVFQEKSGSFFCGGTLINANHVLTAAHCEQNLIGLTVTAGTTTRNSGGVTISVSSKTPHENYNSNTFQNDIMILTLASSYTTSSSIGFATLAFSSPSAGAGITVAGWGDTNSGVIQSLPNNLQYVNVAVISTSDCNARTAYNGQILSGMICMGNMSGGEDSCQGDSGGPAYLSGTTTVAGVTSWGYGCAQANKPGVYTDVAYFRSWINSNS</sequence>
<dbReference type="GO" id="GO:0006508">
    <property type="term" value="P:proteolysis"/>
    <property type="evidence" value="ECO:0007669"/>
    <property type="project" value="UniProtKB-KW"/>
</dbReference>
<dbReference type="SMART" id="SM00020">
    <property type="entry name" value="Tryp_SPc"/>
    <property type="match status" value="1"/>
</dbReference>
<dbReference type="InterPro" id="IPR001254">
    <property type="entry name" value="Trypsin_dom"/>
</dbReference>
<dbReference type="Pfam" id="PF00089">
    <property type="entry name" value="Trypsin"/>
    <property type="match status" value="1"/>
</dbReference>
<feature type="signal peptide" evidence="8">
    <location>
        <begin position="1"/>
        <end position="16"/>
    </location>
</feature>
<evidence type="ECO:0000256" key="8">
    <source>
        <dbReference type="SAM" id="SignalP"/>
    </source>
</evidence>
<dbReference type="MEROPS" id="S01.110"/>
<dbReference type="PANTHER" id="PTHR24264:SF65">
    <property type="entry name" value="SRCR DOMAIN-CONTAINING PROTEIN"/>
    <property type="match status" value="1"/>
</dbReference>
<comment type="subcellular location">
    <subcellularLocation>
        <location evidence="1">Secreted</location>
    </subcellularLocation>
</comment>
<dbReference type="CDD" id="cd00190">
    <property type="entry name" value="Tryp_SPc"/>
    <property type="match status" value="1"/>
</dbReference>
<evidence type="ECO:0000256" key="5">
    <source>
        <dbReference type="ARBA" id="ARBA00022825"/>
    </source>
</evidence>